<accession>A0A176WRM9</accession>
<name>A0A176WRM9_MARPO</name>
<feature type="compositionally biased region" description="Basic and acidic residues" evidence="1">
    <location>
        <begin position="218"/>
        <end position="233"/>
    </location>
</feature>
<sequence>MADKVGGQTHHRIASPTVAPQGQHMMRRGSREREEGRERASEEGRQASDEPRPVPYPLLACGASISGRDGWHQSYTTRSRMSSYTLASRIHAAVPEKRNENDYGTALASARDYSSAGLAPGMVRRFSTATCSTRNGLTYYRKHCHANNSGNNVVGAWPPVARGPCPVPGALSELKSSAASALTARALERTSSSSRPDVERMSPGVGPGRSRRGHHVAQRMDDSLDSECGRFDGAETPAGI</sequence>
<feature type="region of interest" description="Disordered" evidence="1">
    <location>
        <begin position="1"/>
        <end position="55"/>
    </location>
</feature>
<dbReference type="Proteomes" id="UP000077202">
    <property type="component" value="Unassembled WGS sequence"/>
</dbReference>
<keyword evidence="3" id="KW-1185">Reference proteome</keyword>
<dbReference type="EMBL" id="LVLJ01000074">
    <property type="protein sequence ID" value="OAE35769.1"/>
    <property type="molecule type" value="Genomic_DNA"/>
</dbReference>
<gene>
    <name evidence="2" type="ORF">AXG93_3524s1040</name>
</gene>
<evidence type="ECO:0000256" key="1">
    <source>
        <dbReference type="SAM" id="MobiDB-lite"/>
    </source>
</evidence>
<evidence type="ECO:0000313" key="3">
    <source>
        <dbReference type="Proteomes" id="UP000077202"/>
    </source>
</evidence>
<feature type="compositionally biased region" description="Basic and acidic residues" evidence="1">
    <location>
        <begin position="29"/>
        <end position="52"/>
    </location>
</feature>
<reference evidence="2" key="1">
    <citation type="submission" date="2016-03" db="EMBL/GenBank/DDBJ databases">
        <title>Mechanisms controlling the formation of the plant cell surface in tip-growing cells are functionally conserved among land plants.</title>
        <authorList>
            <person name="Honkanen S."/>
            <person name="Jones V.A."/>
            <person name="Morieri G."/>
            <person name="Champion C."/>
            <person name="Hetherington A.J."/>
            <person name="Kelly S."/>
            <person name="Saint-Marcoux D."/>
            <person name="Proust H."/>
            <person name="Prescott H."/>
            <person name="Dolan L."/>
        </authorList>
    </citation>
    <scope>NUCLEOTIDE SEQUENCE [LARGE SCALE GENOMIC DNA]</scope>
    <source>
        <tissue evidence="2">Whole gametophyte</tissue>
    </source>
</reference>
<organism evidence="2 3">
    <name type="scientific">Marchantia polymorpha subsp. ruderalis</name>
    <dbReference type="NCBI Taxonomy" id="1480154"/>
    <lineage>
        <taxon>Eukaryota</taxon>
        <taxon>Viridiplantae</taxon>
        <taxon>Streptophyta</taxon>
        <taxon>Embryophyta</taxon>
        <taxon>Marchantiophyta</taxon>
        <taxon>Marchantiopsida</taxon>
        <taxon>Marchantiidae</taxon>
        <taxon>Marchantiales</taxon>
        <taxon>Marchantiaceae</taxon>
        <taxon>Marchantia</taxon>
    </lineage>
</organism>
<feature type="region of interest" description="Disordered" evidence="1">
    <location>
        <begin position="187"/>
        <end position="240"/>
    </location>
</feature>
<proteinExistence type="predicted"/>
<comment type="caution">
    <text evidence="2">The sequence shown here is derived from an EMBL/GenBank/DDBJ whole genome shotgun (WGS) entry which is preliminary data.</text>
</comment>
<protein>
    <submittedName>
        <fullName evidence="2">Uncharacterized protein</fullName>
    </submittedName>
</protein>
<dbReference type="AlphaFoldDB" id="A0A176WRM9"/>
<evidence type="ECO:0000313" key="2">
    <source>
        <dbReference type="EMBL" id="OAE35769.1"/>
    </source>
</evidence>